<evidence type="ECO:0000259" key="14">
    <source>
        <dbReference type="PROSITE" id="PS51194"/>
    </source>
</evidence>
<dbReference type="PROSITE" id="PS51194">
    <property type="entry name" value="HELICASE_CTER"/>
    <property type="match status" value="1"/>
</dbReference>
<comment type="domain">
    <text evidence="11">The Q motif is unique to and characteristic of the DEAD box family of RNA helicases and controls ATP binding and hydrolysis.</text>
</comment>
<evidence type="ECO:0000313" key="17">
    <source>
        <dbReference type="Proteomes" id="UP001345013"/>
    </source>
</evidence>
<dbReference type="GO" id="GO:0003724">
    <property type="term" value="F:RNA helicase activity"/>
    <property type="evidence" value="ECO:0007669"/>
    <property type="project" value="UniProtKB-EC"/>
</dbReference>
<evidence type="ECO:0000259" key="13">
    <source>
        <dbReference type="PROSITE" id="PS51192"/>
    </source>
</evidence>
<feature type="domain" description="Helicase ATP-binding" evidence="13">
    <location>
        <begin position="205"/>
        <end position="402"/>
    </location>
</feature>
<sequence length="765" mass="84896">MSEGIKRKRHSQSLQSRKKAAAEKKGRHNVGRGPAVRGDKLKWNEVNVSKRLDDAEGFFGLEELSDVEVVQDSDGKGVLFKPVLGSGEPVDDGGDREDAEEWSGFEDDGSVVEESKHKLNGTQDFGALDKAVMERKPEQHQWPKGKLDMPDGLNGGSRFDLLNGESSETEVDMSAWKELDLSAQLLHALSALDFLEPTRIQQAAIPSIMAGKDVIGKAVTGSGKTLAFGIPIMERWLEPRGSARGGPIALILAPTRELAHQISKHLTAVCEGLDRYPRLVTVTGGLSILKQQRQLESADVVVGTPGRLWEVMSESNDLVERMKKIEVLVVDEADRLLSEGHFKEVEDILDALDRKELNEEIEDGEEALGQRQVQRQTLVFSATFHKGLQQKLASKQRKRSDNDSNLLSDKQSMDYLMHKLPFQNDQKPIFVDANPESQLAGNLSETILECKAMEKDLYLYTFLLQDQHRRKKAAQSASSKTAADLTARILVFTNSVSAVKRLVPLLQSLNLPATSISPLHSNMPQKSRLRSLERFSGTDEKTSMARTSLLIATDVAARGLDVKGITTVVHYHVPRTADTYVHRSGRTARVNNTGSSILLCSPDETASVTKLIAKVHSQAKTARDASKFIDRMYLPNDLLRQVQHRVEVSQKLVASNQSTDKVKSEDNWLRTAAEELGVDYDSEEYENAGKQGRRGRGGGKERKQKKAAEQENRQSKVAQWKAQLREDLQKRLDFGDGVGKTMKYLAGGAFDVDQLLAEHAQDQRS</sequence>
<dbReference type="InterPro" id="IPR001650">
    <property type="entry name" value="Helicase_C-like"/>
</dbReference>
<feature type="domain" description="Helicase C-terminal" evidence="14">
    <location>
        <begin position="478"/>
        <end position="654"/>
    </location>
</feature>
<feature type="domain" description="DEAD-box RNA helicase Q" evidence="15">
    <location>
        <begin position="174"/>
        <end position="202"/>
    </location>
</feature>
<keyword evidence="5 10" id="KW-0347">Helicase</keyword>
<comment type="similarity">
    <text evidence="10">Belongs to the DEAD box helicase family.</text>
</comment>
<feature type="region of interest" description="Disordered" evidence="12">
    <location>
        <begin position="682"/>
        <end position="722"/>
    </location>
</feature>
<evidence type="ECO:0000256" key="12">
    <source>
        <dbReference type="SAM" id="MobiDB-lite"/>
    </source>
</evidence>
<evidence type="ECO:0000256" key="3">
    <source>
        <dbReference type="ARBA" id="ARBA00022741"/>
    </source>
</evidence>
<dbReference type="PROSITE" id="PS51192">
    <property type="entry name" value="HELICASE_ATP_BIND_1"/>
    <property type="match status" value="1"/>
</dbReference>
<keyword evidence="7 11" id="KW-0694">RNA-binding</keyword>
<feature type="short sequence motif" description="Q motif" evidence="9">
    <location>
        <begin position="174"/>
        <end position="202"/>
    </location>
</feature>
<feature type="region of interest" description="Disordered" evidence="12">
    <location>
        <begin position="1"/>
        <end position="38"/>
    </location>
</feature>
<evidence type="ECO:0000256" key="9">
    <source>
        <dbReference type="PROSITE-ProRule" id="PRU00552"/>
    </source>
</evidence>
<dbReference type="EC" id="3.6.4.13" evidence="11"/>
<feature type="compositionally biased region" description="Basic residues" evidence="12">
    <location>
        <begin position="1"/>
        <end position="30"/>
    </location>
</feature>
<evidence type="ECO:0000256" key="8">
    <source>
        <dbReference type="ARBA" id="ARBA00047984"/>
    </source>
</evidence>
<dbReference type="PANTHER" id="PTHR24031">
    <property type="entry name" value="RNA HELICASE"/>
    <property type="match status" value="1"/>
</dbReference>
<feature type="region of interest" description="Disordered" evidence="12">
    <location>
        <begin position="80"/>
        <end position="111"/>
    </location>
</feature>
<evidence type="ECO:0000313" key="16">
    <source>
        <dbReference type="EMBL" id="KAK5081454.1"/>
    </source>
</evidence>
<dbReference type="GO" id="GO:0016787">
    <property type="term" value="F:hydrolase activity"/>
    <property type="evidence" value="ECO:0007669"/>
    <property type="project" value="UniProtKB-KW"/>
</dbReference>
<evidence type="ECO:0000256" key="10">
    <source>
        <dbReference type="RuleBase" id="RU000492"/>
    </source>
</evidence>
<dbReference type="SUPFAM" id="SSF52540">
    <property type="entry name" value="P-loop containing nucleoside triphosphate hydrolases"/>
    <property type="match status" value="2"/>
</dbReference>
<dbReference type="Pfam" id="PF00270">
    <property type="entry name" value="DEAD"/>
    <property type="match status" value="1"/>
</dbReference>
<dbReference type="EMBL" id="JAVRRG010000137">
    <property type="protein sequence ID" value="KAK5081454.1"/>
    <property type="molecule type" value="Genomic_DNA"/>
</dbReference>
<dbReference type="InterPro" id="IPR011545">
    <property type="entry name" value="DEAD/DEAH_box_helicase_dom"/>
</dbReference>
<evidence type="ECO:0000256" key="1">
    <source>
        <dbReference type="ARBA" id="ARBA00004604"/>
    </source>
</evidence>
<keyword evidence="4 10" id="KW-0378">Hydrolase</keyword>
<evidence type="ECO:0000256" key="4">
    <source>
        <dbReference type="ARBA" id="ARBA00022801"/>
    </source>
</evidence>
<evidence type="ECO:0000256" key="2">
    <source>
        <dbReference type="ARBA" id="ARBA00022552"/>
    </source>
</evidence>
<comment type="catalytic activity">
    <reaction evidence="8 11">
        <text>ATP + H2O = ADP + phosphate + H(+)</text>
        <dbReference type="Rhea" id="RHEA:13065"/>
        <dbReference type="ChEBI" id="CHEBI:15377"/>
        <dbReference type="ChEBI" id="CHEBI:15378"/>
        <dbReference type="ChEBI" id="CHEBI:30616"/>
        <dbReference type="ChEBI" id="CHEBI:43474"/>
        <dbReference type="ChEBI" id="CHEBI:456216"/>
        <dbReference type="EC" id="3.6.4.13"/>
    </reaction>
</comment>
<evidence type="ECO:0000256" key="5">
    <source>
        <dbReference type="ARBA" id="ARBA00022806"/>
    </source>
</evidence>
<keyword evidence="6 10" id="KW-0067">ATP-binding</keyword>
<dbReference type="InterPro" id="IPR000629">
    <property type="entry name" value="RNA-helicase_DEAD-box_CS"/>
</dbReference>
<reference evidence="16 17" key="1">
    <citation type="submission" date="2023-08" db="EMBL/GenBank/DDBJ databases">
        <title>Black Yeasts Isolated from many extreme environments.</title>
        <authorList>
            <person name="Coleine C."/>
            <person name="Stajich J.E."/>
            <person name="Selbmann L."/>
        </authorList>
    </citation>
    <scope>NUCLEOTIDE SEQUENCE [LARGE SCALE GENOMIC DNA]</scope>
    <source>
        <strain evidence="16 17">CCFEE 5885</strain>
    </source>
</reference>
<dbReference type="SMART" id="SM00490">
    <property type="entry name" value="HELICc"/>
    <property type="match status" value="1"/>
</dbReference>
<keyword evidence="2" id="KW-0698">rRNA processing</keyword>
<proteinExistence type="inferred from homology"/>
<gene>
    <name evidence="16" type="primary">MAK5</name>
    <name evidence="16" type="ORF">LTR24_008208</name>
</gene>
<name>A0ABR0K140_9EURO</name>
<feature type="compositionally biased region" description="Acidic residues" evidence="12">
    <location>
        <begin position="89"/>
        <end position="111"/>
    </location>
</feature>
<comment type="caution">
    <text evidence="16">The sequence shown here is derived from an EMBL/GenBank/DDBJ whole genome shotgun (WGS) entry which is preliminary data.</text>
</comment>
<evidence type="ECO:0000259" key="15">
    <source>
        <dbReference type="PROSITE" id="PS51195"/>
    </source>
</evidence>
<dbReference type="PROSITE" id="PS51195">
    <property type="entry name" value="Q_MOTIF"/>
    <property type="match status" value="1"/>
</dbReference>
<dbReference type="SMART" id="SM00487">
    <property type="entry name" value="DEXDc"/>
    <property type="match status" value="1"/>
</dbReference>
<protein>
    <recommendedName>
        <fullName evidence="11">ATP-dependent RNA helicase</fullName>
        <ecNumber evidence="11">3.6.4.13</ecNumber>
    </recommendedName>
</protein>
<comment type="subcellular location">
    <subcellularLocation>
        <location evidence="1">Nucleus</location>
        <location evidence="1">Nucleolus</location>
    </subcellularLocation>
</comment>
<evidence type="ECO:0000256" key="11">
    <source>
        <dbReference type="RuleBase" id="RU365068"/>
    </source>
</evidence>
<dbReference type="Gene3D" id="3.40.50.300">
    <property type="entry name" value="P-loop containing nucleotide triphosphate hydrolases"/>
    <property type="match status" value="2"/>
</dbReference>
<dbReference type="CDD" id="cd18787">
    <property type="entry name" value="SF2_C_DEAD"/>
    <property type="match status" value="1"/>
</dbReference>
<evidence type="ECO:0000256" key="6">
    <source>
        <dbReference type="ARBA" id="ARBA00022840"/>
    </source>
</evidence>
<keyword evidence="3 10" id="KW-0547">Nucleotide-binding</keyword>
<dbReference type="Proteomes" id="UP001345013">
    <property type="component" value="Unassembled WGS sequence"/>
</dbReference>
<evidence type="ECO:0000256" key="7">
    <source>
        <dbReference type="ARBA" id="ARBA00022884"/>
    </source>
</evidence>
<organism evidence="16 17">
    <name type="scientific">Lithohypha guttulata</name>
    <dbReference type="NCBI Taxonomy" id="1690604"/>
    <lineage>
        <taxon>Eukaryota</taxon>
        <taxon>Fungi</taxon>
        <taxon>Dikarya</taxon>
        <taxon>Ascomycota</taxon>
        <taxon>Pezizomycotina</taxon>
        <taxon>Eurotiomycetes</taxon>
        <taxon>Chaetothyriomycetidae</taxon>
        <taxon>Chaetothyriales</taxon>
        <taxon>Trichomeriaceae</taxon>
        <taxon>Lithohypha</taxon>
    </lineage>
</organism>
<accession>A0ABR0K140</accession>
<keyword evidence="17" id="KW-1185">Reference proteome</keyword>
<feature type="compositionally biased region" description="Basic and acidic residues" evidence="12">
    <location>
        <begin position="698"/>
        <end position="714"/>
    </location>
</feature>
<dbReference type="InterPro" id="IPR014014">
    <property type="entry name" value="RNA_helicase_DEAD_Q_motif"/>
</dbReference>
<dbReference type="InterPro" id="IPR027417">
    <property type="entry name" value="P-loop_NTPase"/>
</dbReference>
<dbReference type="PROSITE" id="PS00039">
    <property type="entry name" value="DEAD_ATP_HELICASE"/>
    <property type="match status" value="1"/>
</dbReference>
<comment type="function">
    <text evidence="11">RNA helicase.</text>
</comment>
<dbReference type="CDD" id="cd17946">
    <property type="entry name" value="DEADc_DDX24"/>
    <property type="match status" value="1"/>
</dbReference>
<dbReference type="InterPro" id="IPR014001">
    <property type="entry name" value="Helicase_ATP-bd"/>
</dbReference>
<dbReference type="Pfam" id="PF00271">
    <property type="entry name" value="Helicase_C"/>
    <property type="match status" value="1"/>
</dbReference>